<gene>
    <name evidence="1" type="ORF">VAMP_36n86</name>
</gene>
<organism evidence="1 2">
    <name type="scientific">Candidatus Vampirococcus lugosii</name>
    <dbReference type="NCBI Taxonomy" id="2789015"/>
    <lineage>
        <taxon>Bacteria</taxon>
        <taxon>Candidatus Absconditibacteriota</taxon>
        <taxon>Vampirococcus</taxon>
    </lineage>
</organism>
<protein>
    <submittedName>
        <fullName evidence="1">Metal-binding protein</fullName>
    </submittedName>
</protein>
<evidence type="ECO:0000313" key="2">
    <source>
        <dbReference type="Proteomes" id="UP000680365"/>
    </source>
</evidence>
<keyword evidence="2" id="KW-1185">Reference proteome</keyword>
<dbReference type="EMBL" id="JAEDAM010000021">
    <property type="protein sequence ID" value="MBS8121908.1"/>
    <property type="molecule type" value="Genomic_DNA"/>
</dbReference>
<dbReference type="Proteomes" id="UP000680365">
    <property type="component" value="Unassembled WGS sequence"/>
</dbReference>
<reference evidence="1 2" key="1">
    <citation type="journal article" date="2021" name="Nat. Commun.">
        <title>Reductive evolution and unique predatory mode in the CPR bacterium Vampirococcus lugosii.</title>
        <authorList>
            <person name="Moreira D."/>
            <person name="Zivanovic Y."/>
            <person name="Lopez-Archilla A.I."/>
            <person name="Iniesto M."/>
            <person name="Lopez-Garcia P."/>
        </authorList>
    </citation>
    <scope>NUCLEOTIDE SEQUENCE [LARGE SCALE GENOMIC DNA]</scope>
    <source>
        <strain evidence="1">Chiprana</strain>
    </source>
</reference>
<name>A0ABS5QL84_9BACT</name>
<accession>A0ABS5QL84</accession>
<dbReference type="InterPro" id="IPR018664">
    <property type="entry name" value="DUF2103_metal-binding"/>
</dbReference>
<sequence length="95" mass="10986">MKYQSGKIKKEHHILSDFKKVLESIEKIPQVKRIIPGRIYRKQKGSSHKKISFSYKTESGMKFIMKKGGTAQEVFVLCGTQDKEFILNKINAIEI</sequence>
<evidence type="ECO:0000313" key="1">
    <source>
        <dbReference type="EMBL" id="MBS8121908.1"/>
    </source>
</evidence>
<dbReference type="Pfam" id="PF09876">
    <property type="entry name" value="DUF2103"/>
    <property type="match status" value="1"/>
</dbReference>
<comment type="caution">
    <text evidence="1">The sequence shown here is derived from an EMBL/GenBank/DDBJ whole genome shotgun (WGS) entry which is preliminary data.</text>
</comment>
<dbReference type="RefSeq" id="WP_213348860.1">
    <property type="nucleotide sequence ID" value="NZ_JAEDAM010000021.1"/>
</dbReference>
<proteinExistence type="predicted"/>